<dbReference type="PROSITE" id="PS00466">
    <property type="entry name" value="ZF_TFIIS_1"/>
    <property type="match status" value="1"/>
</dbReference>
<evidence type="ECO:0000256" key="4">
    <source>
        <dbReference type="ARBA" id="ARBA00023015"/>
    </source>
</evidence>
<feature type="zinc finger region" description="C4-type" evidence="7">
    <location>
        <begin position="10"/>
        <end position="33"/>
    </location>
</feature>
<dbReference type="PANTHER" id="PTHR11239:SF12">
    <property type="entry name" value="DNA-DIRECTED RNA POLYMERASE III SUBUNIT RPC10"/>
    <property type="match status" value="1"/>
</dbReference>
<keyword evidence="5 8" id="KW-0804">Transcription</keyword>
<dbReference type="NCBIfam" id="TIGR01384">
    <property type="entry name" value="TFS_arch"/>
    <property type="match status" value="1"/>
</dbReference>
<evidence type="ECO:0000313" key="10">
    <source>
        <dbReference type="EMBL" id="BAN89790.1"/>
    </source>
</evidence>
<dbReference type="SMART" id="SM00661">
    <property type="entry name" value="RPOL9"/>
    <property type="match status" value="1"/>
</dbReference>
<dbReference type="PANTHER" id="PTHR11239">
    <property type="entry name" value="DNA-DIRECTED RNA POLYMERASE"/>
    <property type="match status" value="1"/>
</dbReference>
<dbReference type="InterPro" id="IPR006288">
    <property type="entry name" value="TFS"/>
</dbReference>
<feature type="binding site" evidence="6">
    <location>
        <position position="109"/>
    </location>
    <ligand>
        <name>Zn(2+)</name>
        <dbReference type="ChEBI" id="CHEBI:29105"/>
        <label>2</label>
    </ligand>
</feature>
<keyword evidence="1 6" id="KW-0479">Metal-binding</keyword>
<reference evidence="10 11" key="1">
    <citation type="journal article" date="2013" name="Appl. Environ. Microbiol.">
        <title>Variation of the Virus-Related Elements within Syntenic Genomes of the Hyperthermophilic Archaeon Aeropyrum.</title>
        <authorList>
            <person name="Daifuku T."/>
            <person name="Yoshida T."/>
            <person name="Kitamura T."/>
            <person name="Kawaichi S."/>
            <person name="Inoue T."/>
            <person name="Nomura K."/>
            <person name="Yoshida Y."/>
            <person name="Kuno S."/>
            <person name="Sako Y."/>
        </authorList>
    </citation>
    <scope>NUCLEOTIDE SEQUENCE [LARGE SCALE GENOMIC DNA]</scope>
    <source>
        <strain evidence="10 11">SY1</strain>
    </source>
</reference>
<gene>
    <name evidence="10" type="primary">tfs</name>
    <name evidence="10" type="ORF">ACAM_0321</name>
</gene>
<feature type="domain" description="TFIIS-type" evidence="9">
    <location>
        <begin position="77"/>
        <end position="117"/>
    </location>
</feature>
<dbReference type="PROSITE" id="PS51133">
    <property type="entry name" value="ZF_TFIIS_2"/>
    <property type="match status" value="1"/>
</dbReference>
<dbReference type="Pfam" id="PF01096">
    <property type="entry name" value="Zn_ribbon_TFIIS"/>
    <property type="match status" value="1"/>
</dbReference>
<evidence type="ECO:0000256" key="7">
    <source>
        <dbReference type="PIRSR" id="PIRSR005586-2"/>
    </source>
</evidence>
<feature type="binding site" evidence="6">
    <location>
        <position position="30"/>
    </location>
    <ligand>
        <name>Zn(2+)</name>
        <dbReference type="ChEBI" id="CHEBI:29105"/>
        <label>1</label>
    </ligand>
</feature>
<evidence type="ECO:0000256" key="6">
    <source>
        <dbReference type="PIRSR" id="PIRSR005586-1"/>
    </source>
</evidence>
<proteinExistence type="inferred from homology"/>
<dbReference type="GO" id="GO:0006355">
    <property type="term" value="P:regulation of DNA-templated transcription"/>
    <property type="evidence" value="ECO:0007669"/>
    <property type="project" value="InterPro"/>
</dbReference>
<evidence type="ECO:0000256" key="2">
    <source>
        <dbReference type="ARBA" id="ARBA00022771"/>
    </source>
</evidence>
<accession>U3TCM8</accession>
<dbReference type="KEGG" id="acj:ACAM_0321"/>
<organism evidence="10 11">
    <name type="scientific">Aeropyrum camini SY1 = JCM 12091</name>
    <dbReference type="NCBI Taxonomy" id="1198449"/>
    <lineage>
        <taxon>Archaea</taxon>
        <taxon>Thermoproteota</taxon>
        <taxon>Thermoprotei</taxon>
        <taxon>Desulfurococcales</taxon>
        <taxon>Desulfurococcaceae</taxon>
        <taxon>Aeropyrum</taxon>
    </lineage>
</organism>
<dbReference type="InterPro" id="IPR001222">
    <property type="entry name" value="Znf_TFIIS"/>
</dbReference>
<keyword evidence="2 7" id="KW-0863">Zinc-finger</keyword>
<dbReference type="STRING" id="1198449.ACAM_0321"/>
<evidence type="ECO:0000256" key="8">
    <source>
        <dbReference type="RuleBase" id="RU003474"/>
    </source>
</evidence>
<sequence length="120" mass="13991">MGLSGRIRFCPRCGSIMYPRREGARYLLVCKSCGYSEEGSSEDQQAYRMRVTVEKGPRDKIVVIDDETPMGAQVLKGSVSCPKCGHDEVYFWMMQTRSADEPMTRFYRCKRCRYTWREYA</sequence>
<feature type="binding site" evidence="6">
    <location>
        <position position="112"/>
    </location>
    <ligand>
        <name>Zn(2+)</name>
        <dbReference type="ChEBI" id="CHEBI:29105"/>
        <label>2</label>
    </ligand>
</feature>
<dbReference type="GO" id="GO:0003899">
    <property type="term" value="F:DNA-directed RNA polymerase activity"/>
    <property type="evidence" value="ECO:0007669"/>
    <property type="project" value="InterPro"/>
</dbReference>
<keyword evidence="4" id="KW-0805">Transcription regulation</keyword>
<dbReference type="SMART" id="SM00440">
    <property type="entry name" value="ZnF_C2C2"/>
    <property type="match status" value="1"/>
</dbReference>
<dbReference type="GO" id="GO:0006351">
    <property type="term" value="P:DNA-templated transcription"/>
    <property type="evidence" value="ECO:0007669"/>
    <property type="project" value="InterPro"/>
</dbReference>
<dbReference type="GO" id="GO:0008270">
    <property type="term" value="F:zinc ion binding"/>
    <property type="evidence" value="ECO:0007669"/>
    <property type="project" value="UniProtKB-KW"/>
</dbReference>
<feature type="binding site" evidence="6">
    <location>
        <position position="84"/>
    </location>
    <ligand>
        <name>Zn(2+)</name>
        <dbReference type="ChEBI" id="CHEBI:29105"/>
        <label>2</label>
    </ligand>
</feature>
<dbReference type="EMBL" id="AP012489">
    <property type="protein sequence ID" value="BAN89790.1"/>
    <property type="molecule type" value="Genomic_DNA"/>
</dbReference>
<feature type="binding site" evidence="6">
    <location>
        <position position="13"/>
    </location>
    <ligand>
        <name>Zn(2+)</name>
        <dbReference type="ChEBI" id="CHEBI:29105"/>
        <label>1</label>
    </ligand>
</feature>
<dbReference type="GO" id="GO:0003676">
    <property type="term" value="F:nucleic acid binding"/>
    <property type="evidence" value="ECO:0007669"/>
    <property type="project" value="InterPro"/>
</dbReference>
<dbReference type="eggNOG" id="arCOG00579">
    <property type="taxonomic scope" value="Archaea"/>
</dbReference>
<feature type="binding site" evidence="6">
    <location>
        <position position="10"/>
    </location>
    <ligand>
        <name>Zn(2+)</name>
        <dbReference type="ChEBI" id="CHEBI:29105"/>
        <label>1</label>
    </ligand>
</feature>
<evidence type="ECO:0000256" key="5">
    <source>
        <dbReference type="PIRNR" id="PIRNR005586"/>
    </source>
</evidence>
<dbReference type="CDD" id="cd10511">
    <property type="entry name" value="Zn-ribbon_TFS"/>
    <property type="match status" value="1"/>
</dbReference>
<evidence type="ECO:0000259" key="9">
    <source>
        <dbReference type="PROSITE" id="PS51133"/>
    </source>
</evidence>
<protein>
    <submittedName>
        <fullName evidence="10">Transcription factor S</fullName>
    </submittedName>
</protein>
<evidence type="ECO:0000256" key="1">
    <source>
        <dbReference type="ARBA" id="ARBA00022723"/>
    </source>
</evidence>
<dbReference type="InterPro" id="IPR001529">
    <property type="entry name" value="Zn_ribbon_RPB9"/>
</dbReference>
<comment type="similarity">
    <text evidence="5 8">Belongs to the archaeal rpoM/eukaryotic RPA12/RPB9/RPC11 RNA polymerase family.</text>
</comment>
<keyword evidence="3 6" id="KW-0862">Zinc</keyword>
<evidence type="ECO:0000313" key="11">
    <source>
        <dbReference type="Proteomes" id="UP000016887"/>
    </source>
</evidence>
<feature type="binding site" evidence="6">
    <location>
        <position position="33"/>
    </location>
    <ligand>
        <name>Zn(2+)</name>
        <dbReference type="ChEBI" id="CHEBI:29105"/>
        <label>1</label>
    </ligand>
</feature>
<dbReference type="InterPro" id="IPR012164">
    <property type="entry name" value="Rpa12/Rpb9/Rpc10/TFS"/>
</dbReference>
<dbReference type="Pfam" id="PF02150">
    <property type="entry name" value="Zn_ribbon_RPB9"/>
    <property type="match status" value="1"/>
</dbReference>
<dbReference type="Gene3D" id="2.20.25.10">
    <property type="match status" value="2"/>
</dbReference>
<dbReference type="AlphaFoldDB" id="U3TCM8"/>
<keyword evidence="11" id="KW-1185">Reference proteome</keyword>
<dbReference type="PIRSF" id="PIRSF005586">
    <property type="entry name" value="RNApol_RpoM"/>
    <property type="match status" value="1"/>
</dbReference>
<dbReference type="Proteomes" id="UP000016887">
    <property type="component" value="Chromosome"/>
</dbReference>
<dbReference type="SUPFAM" id="SSF57783">
    <property type="entry name" value="Zinc beta-ribbon"/>
    <property type="match status" value="2"/>
</dbReference>
<feature type="binding site" evidence="6">
    <location>
        <position position="81"/>
    </location>
    <ligand>
        <name>Zn(2+)</name>
        <dbReference type="ChEBI" id="CHEBI:29105"/>
        <label>2</label>
    </ligand>
</feature>
<evidence type="ECO:0000256" key="3">
    <source>
        <dbReference type="ARBA" id="ARBA00022833"/>
    </source>
</evidence>
<name>U3TCM8_9CREN</name>